<dbReference type="PANTHER" id="PTHR11010:SF38">
    <property type="entry name" value="LYSOSOMAL PRO-X CARBOXYPEPTIDASE"/>
    <property type="match status" value="1"/>
</dbReference>
<keyword evidence="9" id="KW-1015">Disulfide bond</keyword>
<dbReference type="Pfam" id="PF05577">
    <property type="entry name" value="Peptidase_S28"/>
    <property type="match status" value="1"/>
</dbReference>
<evidence type="ECO:0000256" key="2">
    <source>
        <dbReference type="ARBA" id="ARBA00011079"/>
    </source>
</evidence>
<keyword evidence="7" id="KW-0378">Hydrolase</keyword>
<keyword evidence="11" id="KW-0458">Lysosome</keyword>
<evidence type="ECO:0000256" key="9">
    <source>
        <dbReference type="ARBA" id="ARBA00023157"/>
    </source>
</evidence>
<evidence type="ECO:0000256" key="1">
    <source>
        <dbReference type="ARBA" id="ARBA00004371"/>
    </source>
</evidence>
<proteinExistence type="evidence at transcript level"/>
<keyword evidence="18" id="KW-1133">Transmembrane helix</keyword>
<keyword evidence="18" id="KW-0472">Membrane</keyword>
<protein>
    <recommendedName>
        <fullName evidence="15">Lysosomal Pro-X carboxypeptidase</fullName>
        <ecNumber evidence="14">3.4.16.2</ecNumber>
    </recommendedName>
    <alternativeName>
        <fullName evidence="17">Proline carboxypeptidase</fullName>
    </alternativeName>
    <alternativeName>
        <fullName evidence="16">Prolylcarboxypeptidase</fullName>
    </alternativeName>
</protein>
<accession>A0A0K8TLA6</accession>
<dbReference type="InterPro" id="IPR008758">
    <property type="entry name" value="Peptidase_S28"/>
</dbReference>
<dbReference type="EMBL" id="GDAI01002657">
    <property type="protein sequence ID" value="JAI14946.1"/>
    <property type="molecule type" value="mRNA"/>
</dbReference>
<feature type="transmembrane region" description="Helical" evidence="18">
    <location>
        <begin position="6"/>
        <end position="27"/>
    </location>
</feature>
<evidence type="ECO:0000256" key="16">
    <source>
        <dbReference type="ARBA" id="ARBA00076475"/>
    </source>
</evidence>
<evidence type="ECO:0000256" key="14">
    <source>
        <dbReference type="ARBA" id="ARBA00066456"/>
    </source>
</evidence>
<evidence type="ECO:0000256" key="10">
    <source>
        <dbReference type="ARBA" id="ARBA00023180"/>
    </source>
</evidence>
<evidence type="ECO:0000256" key="11">
    <source>
        <dbReference type="ARBA" id="ARBA00023228"/>
    </source>
</evidence>
<evidence type="ECO:0000256" key="8">
    <source>
        <dbReference type="ARBA" id="ARBA00023145"/>
    </source>
</evidence>
<dbReference type="GO" id="GO:0008239">
    <property type="term" value="F:dipeptidyl-peptidase activity"/>
    <property type="evidence" value="ECO:0007669"/>
    <property type="project" value="TreeGrafter"/>
</dbReference>
<dbReference type="Gene3D" id="3.40.50.1820">
    <property type="entry name" value="alpha/beta hydrolase"/>
    <property type="match status" value="1"/>
</dbReference>
<evidence type="ECO:0000256" key="15">
    <source>
        <dbReference type="ARBA" id="ARBA00073691"/>
    </source>
</evidence>
<evidence type="ECO:0000313" key="19">
    <source>
        <dbReference type="EMBL" id="JAI14946.1"/>
    </source>
</evidence>
<comment type="subcellular location">
    <subcellularLocation>
        <location evidence="1">Lysosome</location>
    </subcellularLocation>
</comment>
<reference evidence="19" key="1">
    <citation type="journal article" date="2015" name="Insect Biochem. Mol. Biol.">
        <title>An insight into the sialome of the horse fly, Tabanus bromius.</title>
        <authorList>
            <person name="Ribeiro J.M."/>
            <person name="Kazimirova M."/>
            <person name="Takac P."/>
            <person name="Andersen J.F."/>
            <person name="Francischetti I.M."/>
        </authorList>
    </citation>
    <scope>NUCLEOTIDE SEQUENCE</scope>
</reference>
<comment type="catalytic activity">
    <reaction evidence="12">
        <text>Cleavage of a -Pro-|-Xaa bond to release a C-terminal amino acid.</text>
        <dbReference type="EC" id="3.4.16.2"/>
    </reaction>
</comment>
<keyword evidence="4 19" id="KW-0121">Carboxypeptidase</keyword>
<dbReference type="GO" id="GO:0004185">
    <property type="term" value="F:serine-type carboxypeptidase activity"/>
    <property type="evidence" value="ECO:0007669"/>
    <property type="project" value="UniProtKB-EC"/>
</dbReference>
<keyword evidence="8" id="KW-0865">Zymogen</keyword>
<organism evidence="19">
    <name type="scientific">Tabanus bromius</name>
    <name type="common">Band-eyed brown horse fly</name>
    <dbReference type="NCBI Taxonomy" id="304241"/>
    <lineage>
        <taxon>Eukaryota</taxon>
        <taxon>Metazoa</taxon>
        <taxon>Ecdysozoa</taxon>
        <taxon>Arthropoda</taxon>
        <taxon>Hexapoda</taxon>
        <taxon>Insecta</taxon>
        <taxon>Pterygota</taxon>
        <taxon>Neoptera</taxon>
        <taxon>Endopterygota</taxon>
        <taxon>Diptera</taxon>
        <taxon>Brachycera</taxon>
        <taxon>Tabanomorpha</taxon>
        <taxon>Tabanoidea</taxon>
        <taxon>Tabanidae</taxon>
        <taxon>Tabanus</taxon>
    </lineage>
</organism>
<dbReference type="PANTHER" id="PTHR11010">
    <property type="entry name" value="PROTEASE S28 PRO-X CARBOXYPEPTIDASE-RELATED"/>
    <property type="match status" value="1"/>
</dbReference>
<keyword evidence="6" id="KW-0732">Signal</keyword>
<evidence type="ECO:0000256" key="3">
    <source>
        <dbReference type="ARBA" id="ARBA00011738"/>
    </source>
</evidence>
<comment type="similarity">
    <text evidence="2">Belongs to the peptidase S28 family.</text>
</comment>
<keyword evidence="5" id="KW-0645">Protease</keyword>
<dbReference type="SUPFAM" id="SSF53474">
    <property type="entry name" value="alpha/beta-Hydrolases"/>
    <property type="match status" value="1"/>
</dbReference>
<evidence type="ECO:0000256" key="6">
    <source>
        <dbReference type="ARBA" id="ARBA00022729"/>
    </source>
</evidence>
<dbReference type="GO" id="GO:0006508">
    <property type="term" value="P:proteolysis"/>
    <property type="evidence" value="ECO:0007669"/>
    <property type="project" value="UniProtKB-KW"/>
</dbReference>
<evidence type="ECO:0000256" key="5">
    <source>
        <dbReference type="ARBA" id="ARBA00022670"/>
    </source>
</evidence>
<evidence type="ECO:0000256" key="4">
    <source>
        <dbReference type="ARBA" id="ARBA00022645"/>
    </source>
</evidence>
<evidence type="ECO:0000256" key="12">
    <source>
        <dbReference type="ARBA" id="ARBA00052013"/>
    </source>
</evidence>
<dbReference type="GO" id="GO:0005764">
    <property type="term" value="C:lysosome"/>
    <property type="evidence" value="ECO:0007669"/>
    <property type="project" value="UniProtKB-SubCell"/>
</dbReference>
<keyword evidence="18" id="KW-0812">Transmembrane</keyword>
<feature type="non-terminal residue" evidence="19">
    <location>
        <position position="381"/>
    </location>
</feature>
<dbReference type="InterPro" id="IPR029058">
    <property type="entry name" value="AB_hydrolase_fold"/>
</dbReference>
<dbReference type="AlphaFoldDB" id="A0A0K8TLA6"/>
<evidence type="ECO:0000256" key="13">
    <source>
        <dbReference type="ARBA" id="ARBA00059701"/>
    </source>
</evidence>
<evidence type="ECO:0000256" key="7">
    <source>
        <dbReference type="ARBA" id="ARBA00022801"/>
    </source>
</evidence>
<comment type="subunit">
    <text evidence="3">Homodimer.</text>
</comment>
<dbReference type="FunFam" id="1.20.120.980:FF:000002">
    <property type="entry name" value="lysosomal Pro-X carboxypeptidase"/>
    <property type="match status" value="1"/>
</dbReference>
<dbReference type="EC" id="3.4.16.2" evidence="14"/>
<name>A0A0K8TLA6_TABBR</name>
<keyword evidence="10" id="KW-0325">Glycoprotein</keyword>
<evidence type="ECO:0000256" key="17">
    <source>
        <dbReference type="ARBA" id="ARBA00076608"/>
    </source>
</evidence>
<dbReference type="InterPro" id="IPR042269">
    <property type="entry name" value="Ser_carbopepase_S28_SKS"/>
</dbReference>
<sequence>MKPKNIHLPFLYIILFVISFVAGKYLYKVEHFDVPLDHFGYAVDHTFKIRYLVNDSYSSGKDSPILFYTGNEGDIELFAQNTGFMWEIAPNLTALVVFAEHRYYGKSLPFNNSFEGPTQTGYLTSEQALADFADLVKHLDPDSTRPVIAIGGSYGGMLAAWFRMKYPHLVEGALASSAPILQFEGITPCGIFSRITTSVFSISSANCSANIQRSWKTMQDLFAKEEDRKFLNETFKFCKPLNSTDDLQQFFDYLVDVYGNLAMINYPYETNFLAPVPAYPVRAFCQKLEKKLEGKDLINALQEAVSIYANYTKQSSCLNYTTANGALGSNGWDIQTCNEMVMPMCSDGKNDMFFTVDWNLIDFEKNCLQKYKLKPRPNSVT</sequence>
<dbReference type="Gene3D" id="1.20.120.980">
    <property type="entry name" value="Serine carboxypeptidase S28, SKS domain"/>
    <property type="match status" value="1"/>
</dbReference>
<evidence type="ECO:0000256" key="18">
    <source>
        <dbReference type="SAM" id="Phobius"/>
    </source>
</evidence>
<comment type="function">
    <text evidence="13">Cleaves C-terminal amino acids linked to proline in peptides such as angiotensin II, III and des-Arg9-bradykinin. This cleavage occurs at acidic pH, but enzymatic activity is retained with some substrates at neutral pH.</text>
</comment>